<sequence>MFASPTRRRLPLEQFKPAQWRSATGPSAVHRSISFDCAGMPLRQGVSMKDLRLQGTSAPLQGARDPVLAHTGLQRIVFRIMWPGYGHVEWCRAIPVVASNGAPITRVALAVQIASSFAHFVEKSQYETPSSRDWMVAPSCVRFEHLFLISLHNTFEDVWQADVALDAVLPSVISISRSSPQPPPTHPVPASFRCQPPAVNQEPSRATSTAKYALIGSVVVLSIFTLVICVYARRHQRNNPHLRMFGGGGVDIENKPRIYDAYLYSDKDGDGEEEAEAERWHDIMPVSFHPIMIHPPPEPTPAKSNSPPPTPPTSSSSTVLLLIAMPSPKLYHTHELADDDEHPIPPVEFGTREVEVSSGVQIAH</sequence>
<keyword evidence="2" id="KW-0812">Transmembrane</keyword>
<evidence type="ECO:0000256" key="1">
    <source>
        <dbReference type="SAM" id="MobiDB-lite"/>
    </source>
</evidence>
<evidence type="ECO:0000256" key="2">
    <source>
        <dbReference type="SAM" id="Phobius"/>
    </source>
</evidence>
<accession>A0AAW0DGE3</accession>
<gene>
    <name evidence="3" type="ORF">R3P38DRAFT_3255922</name>
</gene>
<dbReference type="Proteomes" id="UP001362999">
    <property type="component" value="Unassembled WGS sequence"/>
</dbReference>
<dbReference type="AlphaFoldDB" id="A0AAW0DGE3"/>
<organism evidence="3 4">
    <name type="scientific">Favolaschia claudopus</name>
    <dbReference type="NCBI Taxonomy" id="2862362"/>
    <lineage>
        <taxon>Eukaryota</taxon>
        <taxon>Fungi</taxon>
        <taxon>Dikarya</taxon>
        <taxon>Basidiomycota</taxon>
        <taxon>Agaricomycotina</taxon>
        <taxon>Agaricomycetes</taxon>
        <taxon>Agaricomycetidae</taxon>
        <taxon>Agaricales</taxon>
        <taxon>Marasmiineae</taxon>
        <taxon>Mycenaceae</taxon>
        <taxon>Favolaschia</taxon>
    </lineage>
</organism>
<comment type="caution">
    <text evidence="3">The sequence shown here is derived from an EMBL/GenBank/DDBJ whole genome shotgun (WGS) entry which is preliminary data.</text>
</comment>
<reference evidence="3 4" key="1">
    <citation type="journal article" date="2024" name="J Genomics">
        <title>Draft genome sequencing and assembly of Favolaschia claudopus CIRM-BRFM 2984 isolated from oak limbs.</title>
        <authorList>
            <person name="Navarro D."/>
            <person name="Drula E."/>
            <person name="Chaduli D."/>
            <person name="Cazenave R."/>
            <person name="Ahrendt S."/>
            <person name="Wang J."/>
            <person name="Lipzen A."/>
            <person name="Daum C."/>
            <person name="Barry K."/>
            <person name="Grigoriev I.V."/>
            <person name="Favel A."/>
            <person name="Rosso M.N."/>
            <person name="Martin F."/>
        </authorList>
    </citation>
    <scope>NUCLEOTIDE SEQUENCE [LARGE SCALE GENOMIC DNA]</scope>
    <source>
        <strain evidence="3 4">CIRM-BRFM 2984</strain>
    </source>
</reference>
<feature type="compositionally biased region" description="Pro residues" evidence="1">
    <location>
        <begin position="293"/>
        <end position="312"/>
    </location>
</feature>
<proteinExistence type="predicted"/>
<feature type="region of interest" description="Disordered" evidence="1">
    <location>
        <begin position="292"/>
        <end position="316"/>
    </location>
</feature>
<dbReference type="EMBL" id="JAWWNJ010000008">
    <property type="protein sequence ID" value="KAK7050208.1"/>
    <property type="molecule type" value="Genomic_DNA"/>
</dbReference>
<keyword evidence="4" id="KW-1185">Reference proteome</keyword>
<feature type="transmembrane region" description="Helical" evidence="2">
    <location>
        <begin position="212"/>
        <end position="232"/>
    </location>
</feature>
<evidence type="ECO:0000313" key="4">
    <source>
        <dbReference type="Proteomes" id="UP001362999"/>
    </source>
</evidence>
<keyword evidence="2" id="KW-0472">Membrane</keyword>
<protein>
    <submittedName>
        <fullName evidence="3">Uncharacterized protein</fullName>
    </submittedName>
</protein>
<keyword evidence="2" id="KW-1133">Transmembrane helix</keyword>
<evidence type="ECO:0000313" key="3">
    <source>
        <dbReference type="EMBL" id="KAK7050208.1"/>
    </source>
</evidence>
<name>A0AAW0DGE3_9AGAR</name>